<feature type="compositionally biased region" description="Basic residues" evidence="5">
    <location>
        <begin position="38"/>
        <end position="57"/>
    </location>
</feature>
<name>A0A5J5IPV7_9MICO</name>
<evidence type="ECO:0000256" key="6">
    <source>
        <dbReference type="SAM" id="Phobius"/>
    </source>
</evidence>
<feature type="transmembrane region" description="Helical" evidence="6">
    <location>
        <begin position="171"/>
        <end position="189"/>
    </location>
</feature>
<dbReference type="OrthoDB" id="4862643at2"/>
<feature type="transmembrane region" description="Helical" evidence="6">
    <location>
        <begin position="395"/>
        <end position="420"/>
    </location>
</feature>
<feature type="transmembrane region" description="Helical" evidence="6">
    <location>
        <begin position="302"/>
        <end position="325"/>
    </location>
</feature>
<keyword evidence="3 6" id="KW-1133">Transmembrane helix</keyword>
<evidence type="ECO:0000313" key="8">
    <source>
        <dbReference type="EMBL" id="KAA9084152.1"/>
    </source>
</evidence>
<evidence type="ECO:0000256" key="4">
    <source>
        <dbReference type="ARBA" id="ARBA00023136"/>
    </source>
</evidence>
<feature type="transmembrane region" description="Helical" evidence="6">
    <location>
        <begin position="115"/>
        <end position="133"/>
    </location>
</feature>
<dbReference type="EMBL" id="VYRZ01000004">
    <property type="protein sequence ID" value="KAA9084152.1"/>
    <property type="molecule type" value="Genomic_DNA"/>
</dbReference>
<keyword evidence="4 6" id="KW-0472">Membrane</keyword>
<organism evidence="8 9">
    <name type="scientific">Microbacterium radiodurans</name>
    <dbReference type="NCBI Taxonomy" id="661398"/>
    <lineage>
        <taxon>Bacteria</taxon>
        <taxon>Bacillati</taxon>
        <taxon>Actinomycetota</taxon>
        <taxon>Actinomycetes</taxon>
        <taxon>Micrococcales</taxon>
        <taxon>Microbacteriaceae</taxon>
        <taxon>Microbacterium</taxon>
    </lineage>
</organism>
<evidence type="ECO:0000256" key="2">
    <source>
        <dbReference type="ARBA" id="ARBA00022692"/>
    </source>
</evidence>
<feature type="transmembrane region" description="Helical" evidence="6">
    <location>
        <begin position="264"/>
        <end position="296"/>
    </location>
</feature>
<sequence>MVETGGPWRNGTRRSSGQRGTFESRATYDPDPTAHHFIPARHRGVERGFPVRRRTTPRRGAMSLASRTAARTPASEPPASPDSQPRSLAAKLFLGLLFLRLVADAAFLPGGVQTLTNQAVIFGAIAAGVVLFLRKLNRATLSASGLIFLVVFAWFLVAVGDAGFSQPLLSAALRFSALIGMAALAFTSVRALGGPRFATNLLWVSFPFVLALALGTVSRSPLLFSPGTGRAFGTFNHTNSAASFVAVFVLLCLYLLFRQRRLRYAFALVVGLFAVVGTLSLGGLSALAAGLVVMLVASNLSIGAKLGSLIAALMVGGIVIAGGALDSRLEQLETTVSFDDASSATSTNSLDWRFYNWRRFLALWEERPLFGWGLGRGDYDLQPIGKQPHNEYVRALLETGIVGTTIIALALAMVLVSLLAKKDVDHWGRALAIAALTTLLVNAVASNTTSYAPTMMLAIAVWAAGSDRLQISSSDSIASGSVNPSSKRRAR</sequence>
<reference evidence="9" key="1">
    <citation type="submission" date="2019-09" db="EMBL/GenBank/DDBJ databases">
        <title>Mumia zhuanghuii sp. nov. isolated from the intestinal contents of plateau pika (Ochotona curzoniae) in the Qinghai-Tibet plateau of China.</title>
        <authorList>
            <person name="Tian Z."/>
        </authorList>
    </citation>
    <scope>NUCLEOTIDE SEQUENCE [LARGE SCALE GENOMIC DNA]</scope>
    <source>
        <strain evidence="9">DSM 25564</strain>
    </source>
</reference>
<evidence type="ECO:0000259" key="7">
    <source>
        <dbReference type="Pfam" id="PF04932"/>
    </source>
</evidence>
<feature type="transmembrane region" description="Helical" evidence="6">
    <location>
        <begin position="140"/>
        <end position="159"/>
    </location>
</feature>
<keyword evidence="2 6" id="KW-0812">Transmembrane</keyword>
<comment type="subcellular location">
    <subcellularLocation>
        <location evidence="1">Membrane</location>
        <topology evidence="1">Multi-pass membrane protein</topology>
    </subcellularLocation>
</comment>
<evidence type="ECO:0000256" key="1">
    <source>
        <dbReference type="ARBA" id="ARBA00004141"/>
    </source>
</evidence>
<feature type="transmembrane region" description="Helical" evidence="6">
    <location>
        <begin position="426"/>
        <end position="445"/>
    </location>
</feature>
<evidence type="ECO:0000256" key="3">
    <source>
        <dbReference type="ARBA" id="ARBA00022989"/>
    </source>
</evidence>
<feature type="region of interest" description="Disordered" evidence="5">
    <location>
        <begin position="1"/>
        <end position="85"/>
    </location>
</feature>
<feature type="transmembrane region" description="Helical" evidence="6">
    <location>
        <begin position="201"/>
        <end position="220"/>
    </location>
</feature>
<dbReference type="AlphaFoldDB" id="A0A5J5IPV7"/>
<dbReference type="PANTHER" id="PTHR37422:SF13">
    <property type="entry name" value="LIPOPOLYSACCHARIDE BIOSYNTHESIS PROTEIN PA4999-RELATED"/>
    <property type="match status" value="1"/>
</dbReference>
<evidence type="ECO:0000256" key="5">
    <source>
        <dbReference type="SAM" id="MobiDB-lite"/>
    </source>
</evidence>
<feature type="transmembrane region" description="Helical" evidence="6">
    <location>
        <begin position="240"/>
        <end position="257"/>
    </location>
</feature>
<protein>
    <submittedName>
        <fullName evidence="8">O-antigen ligase family protein</fullName>
    </submittedName>
</protein>
<keyword evidence="9" id="KW-1185">Reference proteome</keyword>
<dbReference type="InterPro" id="IPR051533">
    <property type="entry name" value="WaaL-like"/>
</dbReference>
<accession>A0A5J5IPV7</accession>
<feature type="domain" description="O-antigen ligase-related" evidence="7">
    <location>
        <begin position="266"/>
        <end position="407"/>
    </location>
</feature>
<dbReference type="Pfam" id="PF04932">
    <property type="entry name" value="Wzy_C"/>
    <property type="match status" value="1"/>
</dbReference>
<dbReference type="Proteomes" id="UP000327039">
    <property type="component" value="Unassembled WGS sequence"/>
</dbReference>
<comment type="caution">
    <text evidence="8">The sequence shown here is derived from an EMBL/GenBank/DDBJ whole genome shotgun (WGS) entry which is preliminary data.</text>
</comment>
<proteinExistence type="predicted"/>
<dbReference type="PANTHER" id="PTHR37422">
    <property type="entry name" value="TEICHURONIC ACID BIOSYNTHESIS PROTEIN TUAE"/>
    <property type="match status" value="1"/>
</dbReference>
<evidence type="ECO:0000313" key="9">
    <source>
        <dbReference type="Proteomes" id="UP000327039"/>
    </source>
</evidence>
<keyword evidence="8" id="KW-0436">Ligase</keyword>
<dbReference type="InterPro" id="IPR007016">
    <property type="entry name" value="O-antigen_ligase-rel_domated"/>
</dbReference>
<dbReference type="GO" id="GO:0016874">
    <property type="term" value="F:ligase activity"/>
    <property type="evidence" value="ECO:0007669"/>
    <property type="project" value="UniProtKB-KW"/>
</dbReference>
<dbReference type="GO" id="GO:0016020">
    <property type="term" value="C:membrane"/>
    <property type="evidence" value="ECO:0007669"/>
    <property type="project" value="UniProtKB-SubCell"/>
</dbReference>
<gene>
    <name evidence="8" type="ORF">F6B42_14330</name>
</gene>